<dbReference type="Gramene" id="OE9A096359T1">
    <property type="protein sequence ID" value="OE9A096359C1"/>
    <property type="gene ID" value="OE9A096359"/>
</dbReference>
<comment type="caution">
    <text evidence="1">The sequence shown here is derived from an EMBL/GenBank/DDBJ whole genome shotgun (WGS) entry which is preliminary data.</text>
</comment>
<dbReference type="Proteomes" id="UP000594638">
    <property type="component" value="Unassembled WGS sequence"/>
</dbReference>
<name>A0A8S0PHL8_OLEEU</name>
<evidence type="ECO:0000313" key="1">
    <source>
        <dbReference type="EMBL" id="CAA2949366.1"/>
    </source>
</evidence>
<sequence>MDYGDCTIKCFEFSRNEGDGIDGKKFDGEKLEKVEGGDCRLKFFVFSKNDVRLPCVVAAVTIRSMDLGDKMALGLRFCEAENGKFRLAEGPTRHNRAASYALVAASRDEKEPNQILVF</sequence>
<keyword evidence="2" id="KW-1185">Reference proteome</keyword>
<protein>
    <submittedName>
        <fullName evidence="1">Uncharacterized protein</fullName>
    </submittedName>
</protein>
<accession>A0A8S0PHL8</accession>
<evidence type="ECO:0000313" key="2">
    <source>
        <dbReference type="Proteomes" id="UP000594638"/>
    </source>
</evidence>
<proteinExistence type="predicted"/>
<dbReference type="EMBL" id="CACTIH010000072">
    <property type="protein sequence ID" value="CAA2949366.1"/>
    <property type="molecule type" value="Genomic_DNA"/>
</dbReference>
<organism evidence="1 2">
    <name type="scientific">Olea europaea subsp. europaea</name>
    <dbReference type="NCBI Taxonomy" id="158383"/>
    <lineage>
        <taxon>Eukaryota</taxon>
        <taxon>Viridiplantae</taxon>
        <taxon>Streptophyta</taxon>
        <taxon>Embryophyta</taxon>
        <taxon>Tracheophyta</taxon>
        <taxon>Spermatophyta</taxon>
        <taxon>Magnoliopsida</taxon>
        <taxon>eudicotyledons</taxon>
        <taxon>Gunneridae</taxon>
        <taxon>Pentapetalae</taxon>
        <taxon>asterids</taxon>
        <taxon>lamiids</taxon>
        <taxon>Lamiales</taxon>
        <taxon>Oleaceae</taxon>
        <taxon>Oleeae</taxon>
        <taxon>Olea</taxon>
    </lineage>
</organism>
<reference evidence="1 2" key="1">
    <citation type="submission" date="2019-12" db="EMBL/GenBank/DDBJ databases">
        <authorList>
            <person name="Alioto T."/>
            <person name="Alioto T."/>
            <person name="Gomez Garrido J."/>
        </authorList>
    </citation>
    <scope>NUCLEOTIDE SEQUENCE [LARGE SCALE GENOMIC DNA]</scope>
</reference>
<gene>
    <name evidence="1" type="ORF">OLEA9_A096359</name>
</gene>
<dbReference type="AlphaFoldDB" id="A0A8S0PHL8"/>